<dbReference type="Proteomes" id="UP000053989">
    <property type="component" value="Unassembled WGS sequence"/>
</dbReference>
<name>A0A0C3DPF2_9AGAM</name>
<keyword evidence="2" id="KW-1185">Reference proteome</keyword>
<accession>A0A0C3DPF2</accession>
<reference evidence="2" key="2">
    <citation type="submission" date="2015-01" db="EMBL/GenBank/DDBJ databases">
        <title>Evolutionary Origins and Diversification of the Mycorrhizal Mutualists.</title>
        <authorList>
            <consortium name="DOE Joint Genome Institute"/>
            <consortium name="Mycorrhizal Genomics Consortium"/>
            <person name="Kohler A."/>
            <person name="Kuo A."/>
            <person name="Nagy L.G."/>
            <person name="Floudas D."/>
            <person name="Copeland A."/>
            <person name="Barry K.W."/>
            <person name="Cichocki N."/>
            <person name="Veneault-Fourrey C."/>
            <person name="LaButti K."/>
            <person name="Lindquist E.A."/>
            <person name="Lipzen A."/>
            <person name="Lundell T."/>
            <person name="Morin E."/>
            <person name="Murat C."/>
            <person name="Riley R."/>
            <person name="Ohm R."/>
            <person name="Sun H."/>
            <person name="Tunlid A."/>
            <person name="Henrissat B."/>
            <person name="Grigoriev I.V."/>
            <person name="Hibbett D.S."/>
            <person name="Martin F."/>
        </authorList>
    </citation>
    <scope>NUCLEOTIDE SEQUENCE [LARGE SCALE GENOMIC DNA]</scope>
    <source>
        <strain evidence="2">Foug A</strain>
    </source>
</reference>
<proteinExistence type="predicted"/>
<gene>
    <name evidence="1" type="ORF">SCLCIDRAFT_28347</name>
</gene>
<evidence type="ECO:0000313" key="1">
    <source>
        <dbReference type="EMBL" id="KIM58079.1"/>
    </source>
</evidence>
<reference evidence="1 2" key="1">
    <citation type="submission" date="2014-04" db="EMBL/GenBank/DDBJ databases">
        <authorList>
            <consortium name="DOE Joint Genome Institute"/>
            <person name="Kuo A."/>
            <person name="Kohler A."/>
            <person name="Nagy L.G."/>
            <person name="Floudas D."/>
            <person name="Copeland A."/>
            <person name="Barry K.W."/>
            <person name="Cichocki N."/>
            <person name="Veneault-Fourrey C."/>
            <person name="LaButti K."/>
            <person name="Lindquist E.A."/>
            <person name="Lipzen A."/>
            <person name="Lundell T."/>
            <person name="Morin E."/>
            <person name="Murat C."/>
            <person name="Sun H."/>
            <person name="Tunlid A."/>
            <person name="Henrissat B."/>
            <person name="Grigoriev I.V."/>
            <person name="Hibbett D.S."/>
            <person name="Martin F."/>
            <person name="Nordberg H.P."/>
            <person name="Cantor M.N."/>
            <person name="Hua S.X."/>
        </authorList>
    </citation>
    <scope>NUCLEOTIDE SEQUENCE [LARGE SCALE GENOMIC DNA]</scope>
    <source>
        <strain evidence="1 2">Foug A</strain>
    </source>
</reference>
<evidence type="ECO:0000313" key="2">
    <source>
        <dbReference type="Proteomes" id="UP000053989"/>
    </source>
</evidence>
<protein>
    <submittedName>
        <fullName evidence="1">Uncharacterized protein</fullName>
    </submittedName>
</protein>
<dbReference type="InParanoid" id="A0A0C3DPF2"/>
<dbReference type="EMBL" id="KN822091">
    <property type="protein sequence ID" value="KIM58079.1"/>
    <property type="molecule type" value="Genomic_DNA"/>
</dbReference>
<sequence>MAGCMNGMVKTAKPNGKLDTDVDGKATLGREPVGMVHRVNEGSKEHEPQVQLQQIEFYCEESCQHSGIAKEDVPSAQKLPLEGEWTVCTSSELLTTTVEPYIKDVDMNARICLGAMHWHANNTSHSGGRMDGSEGLTDVSRGLADGSRELMDPLGELKRAETAMLGCRDGSSMYLGPGDTKHLVNKMDGTGIHTVSHTKHVWYSEHGTYY</sequence>
<dbReference type="HOGENOM" id="CLU_1310764_0_0_1"/>
<organism evidence="1 2">
    <name type="scientific">Scleroderma citrinum Foug A</name>
    <dbReference type="NCBI Taxonomy" id="1036808"/>
    <lineage>
        <taxon>Eukaryota</taxon>
        <taxon>Fungi</taxon>
        <taxon>Dikarya</taxon>
        <taxon>Basidiomycota</taxon>
        <taxon>Agaricomycotina</taxon>
        <taxon>Agaricomycetes</taxon>
        <taxon>Agaricomycetidae</taxon>
        <taxon>Boletales</taxon>
        <taxon>Sclerodermatineae</taxon>
        <taxon>Sclerodermataceae</taxon>
        <taxon>Scleroderma</taxon>
    </lineage>
</organism>
<dbReference type="AlphaFoldDB" id="A0A0C3DPF2"/>